<evidence type="ECO:0000256" key="1">
    <source>
        <dbReference type="SAM" id="Phobius"/>
    </source>
</evidence>
<protein>
    <submittedName>
        <fullName evidence="2">3203_t:CDS:1</fullName>
    </submittedName>
</protein>
<keyword evidence="1" id="KW-0812">Transmembrane</keyword>
<name>A0A9N9D6F7_FUNMO</name>
<dbReference type="AlphaFoldDB" id="A0A9N9D6F7"/>
<feature type="non-terminal residue" evidence="2">
    <location>
        <position position="81"/>
    </location>
</feature>
<dbReference type="Proteomes" id="UP000789375">
    <property type="component" value="Unassembled WGS sequence"/>
</dbReference>
<keyword evidence="3" id="KW-1185">Reference proteome</keyword>
<keyword evidence="1" id="KW-1133">Transmembrane helix</keyword>
<organism evidence="2 3">
    <name type="scientific">Funneliformis mosseae</name>
    <name type="common">Endomycorrhizal fungus</name>
    <name type="synonym">Glomus mosseae</name>
    <dbReference type="NCBI Taxonomy" id="27381"/>
    <lineage>
        <taxon>Eukaryota</taxon>
        <taxon>Fungi</taxon>
        <taxon>Fungi incertae sedis</taxon>
        <taxon>Mucoromycota</taxon>
        <taxon>Glomeromycotina</taxon>
        <taxon>Glomeromycetes</taxon>
        <taxon>Glomerales</taxon>
        <taxon>Glomeraceae</taxon>
        <taxon>Funneliformis</taxon>
    </lineage>
</organism>
<gene>
    <name evidence="2" type="ORF">FMOSSE_LOCUS10148</name>
</gene>
<feature type="transmembrane region" description="Helical" evidence="1">
    <location>
        <begin position="20"/>
        <end position="39"/>
    </location>
</feature>
<sequence length="81" mass="8832">CWASAGPMFGHKDLAFNDEVFGRASALIISMLVSIGAKFETNFDFCKIFSAVSTAKAIKSFDIKMRFSIIPKVKISSSASF</sequence>
<proteinExistence type="predicted"/>
<accession>A0A9N9D6F7</accession>
<reference evidence="2" key="1">
    <citation type="submission" date="2021-06" db="EMBL/GenBank/DDBJ databases">
        <authorList>
            <person name="Kallberg Y."/>
            <person name="Tangrot J."/>
            <person name="Rosling A."/>
        </authorList>
    </citation>
    <scope>NUCLEOTIDE SEQUENCE</scope>
    <source>
        <strain evidence="2">87-6 pot B 2015</strain>
    </source>
</reference>
<evidence type="ECO:0000313" key="2">
    <source>
        <dbReference type="EMBL" id="CAG8624203.1"/>
    </source>
</evidence>
<dbReference type="EMBL" id="CAJVPP010003231">
    <property type="protein sequence ID" value="CAG8624203.1"/>
    <property type="molecule type" value="Genomic_DNA"/>
</dbReference>
<keyword evidence="1" id="KW-0472">Membrane</keyword>
<evidence type="ECO:0000313" key="3">
    <source>
        <dbReference type="Proteomes" id="UP000789375"/>
    </source>
</evidence>
<comment type="caution">
    <text evidence="2">The sequence shown here is derived from an EMBL/GenBank/DDBJ whole genome shotgun (WGS) entry which is preliminary data.</text>
</comment>